<dbReference type="InterPro" id="IPR024344">
    <property type="entry name" value="MDMPI_metal-binding"/>
</dbReference>
<organism evidence="2 3">
    <name type="scientific">Mucilaginibacter lappiensis</name>
    <dbReference type="NCBI Taxonomy" id="354630"/>
    <lineage>
        <taxon>Bacteria</taxon>
        <taxon>Pseudomonadati</taxon>
        <taxon>Bacteroidota</taxon>
        <taxon>Sphingobacteriia</taxon>
        <taxon>Sphingobacteriales</taxon>
        <taxon>Sphingobacteriaceae</taxon>
        <taxon>Mucilaginibacter</taxon>
    </lineage>
</organism>
<sequence length="278" mass="31571">MISRDVPIQTIHLFPILDQLLIELLKSLSPDDWNKPTVAKHWTVKDIAAHLLHGNVRTISSKQSFTGDTPPVINSYRDLVNFLNEQNAIWLKAMKQVSPDLLIELLETTGPQFTGELAELDPFGVAKYAVAWAGEEQSANWFHMAREYTEKWHHQQQIRDAVNRPGIMHRELFYPCIATFMYALPHTYRFVQAPDNTLIEVIIESEAGGTWHLQKGADKWGFVNENNKAADSKIIIKPDIAWKLFTKAITPEIGIQNSALEGNHEFGEKVFDTIAVMA</sequence>
<dbReference type="Gene3D" id="1.20.120.450">
    <property type="entry name" value="dinb family like domain"/>
    <property type="match status" value="1"/>
</dbReference>
<evidence type="ECO:0000259" key="1">
    <source>
        <dbReference type="Pfam" id="PF11716"/>
    </source>
</evidence>
<feature type="domain" description="Mycothiol-dependent maleylpyruvate isomerase metal-binding" evidence="1">
    <location>
        <begin position="21"/>
        <end position="158"/>
    </location>
</feature>
<protein>
    <submittedName>
        <fullName evidence="2">Uncharacterized protein (TIGR03083 family)</fullName>
    </submittedName>
</protein>
<proteinExistence type="predicted"/>
<gene>
    <name evidence="2" type="ORF">HDF22_001882</name>
</gene>
<dbReference type="SUPFAM" id="SSF109854">
    <property type="entry name" value="DinB/YfiT-like putative metalloenzymes"/>
    <property type="match status" value="1"/>
</dbReference>
<dbReference type="InterPro" id="IPR017517">
    <property type="entry name" value="Maleyloyr_isom"/>
</dbReference>
<accession>A0A841JAS5</accession>
<name>A0A841JAS5_9SPHI</name>
<dbReference type="NCBIfam" id="TIGR03083">
    <property type="entry name" value="maleylpyruvate isomerase family mycothiol-dependent enzyme"/>
    <property type="match status" value="1"/>
</dbReference>
<dbReference type="AlphaFoldDB" id="A0A841JAS5"/>
<reference evidence="2 3" key="1">
    <citation type="submission" date="2020-08" db="EMBL/GenBank/DDBJ databases">
        <title>Genomic Encyclopedia of Type Strains, Phase IV (KMG-V): Genome sequencing to study the core and pangenomes of soil and plant-associated prokaryotes.</title>
        <authorList>
            <person name="Whitman W."/>
        </authorList>
    </citation>
    <scope>NUCLEOTIDE SEQUENCE [LARGE SCALE GENOMIC DNA]</scope>
    <source>
        <strain evidence="2 3">MP601</strain>
    </source>
</reference>
<dbReference type="EMBL" id="JACHCA010000004">
    <property type="protein sequence ID" value="MBB6127774.1"/>
    <property type="molecule type" value="Genomic_DNA"/>
</dbReference>
<dbReference type="RefSeq" id="WP_183587060.1">
    <property type="nucleotide sequence ID" value="NZ_JACHCA010000004.1"/>
</dbReference>
<evidence type="ECO:0000313" key="3">
    <source>
        <dbReference type="Proteomes" id="UP000548326"/>
    </source>
</evidence>
<dbReference type="InterPro" id="IPR034660">
    <property type="entry name" value="DinB/YfiT-like"/>
</dbReference>
<dbReference type="GO" id="GO:0046872">
    <property type="term" value="F:metal ion binding"/>
    <property type="evidence" value="ECO:0007669"/>
    <property type="project" value="InterPro"/>
</dbReference>
<evidence type="ECO:0000313" key="2">
    <source>
        <dbReference type="EMBL" id="MBB6127774.1"/>
    </source>
</evidence>
<dbReference type="Pfam" id="PF11716">
    <property type="entry name" value="MDMPI_N"/>
    <property type="match status" value="1"/>
</dbReference>
<comment type="caution">
    <text evidence="2">The sequence shown here is derived from an EMBL/GenBank/DDBJ whole genome shotgun (WGS) entry which is preliminary data.</text>
</comment>
<dbReference type="Proteomes" id="UP000548326">
    <property type="component" value="Unassembled WGS sequence"/>
</dbReference>